<evidence type="ECO:0000313" key="3">
    <source>
        <dbReference type="Proteomes" id="UP000245207"/>
    </source>
</evidence>
<organism evidence="2 3">
    <name type="scientific">Artemisia annua</name>
    <name type="common">Sweet wormwood</name>
    <dbReference type="NCBI Taxonomy" id="35608"/>
    <lineage>
        <taxon>Eukaryota</taxon>
        <taxon>Viridiplantae</taxon>
        <taxon>Streptophyta</taxon>
        <taxon>Embryophyta</taxon>
        <taxon>Tracheophyta</taxon>
        <taxon>Spermatophyta</taxon>
        <taxon>Magnoliopsida</taxon>
        <taxon>eudicotyledons</taxon>
        <taxon>Gunneridae</taxon>
        <taxon>Pentapetalae</taxon>
        <taxon>asterids</taxon>
        <taxon>campanulids</taxon>
        <taxon>Asterales</taxon>
        <taxon>Asteraceae</taxon>
        <taxon>Asteroideae</taxon>
        <taxon>Anthemideae</taxon>
        <taxon>Artemisiinae</taxon>
        <taxon>Artemisia</taxon>
    </lineage>
</organism>
<feature type="transmembrane region" description="Helical" evidence="1">
    <location>
        <begin position="6"/>
        <end position="26"/>
    </location>
</feature>
<dbReference type="EMBL" id="PKPP01002973">
    <property type="protein sequence ID" value="PWA72046.1"/>
    <property type="molecule type" value="Genomic_DNA"/>
</dbReference>
<sequence length="56" mass="6282">MPPVFTFVEIGFSGLSALAIITGYLLSASFLCRKTCVFVRKEVLWVFASSFALLFW</sequence>
<evidence type="ECO:0000256" key="1">
    <source>
        <dbReference type="SAM" id="Phobius"/>
    </source>
</evidence>
<gene>
    <name evidence="2" type="ORF">CTI12_AA274040</name>
</gene>
<keyword evidence="1" id="KW-0812">Transmembrane</keyword>
<proteinExistence type="predicted"/>
<keyword evidence="1" id="KW-1133">Transmembrane helix</keyword>
<reference evidence="2 3" key="1">
    <citation type="journal article" date="2018" name="Mol. Plant">
        <title>The genome of Artemisia annua provides insight into the evolution of Asteraceae family and artemisinin biosynthesis.</title>
        <authorList>
            <person name="Shen Q."/>
            <person name="Zhang L."/>
            <person name="Liao Z."/>
            <person name="Wang S."/>
            <person name="Yan T."/>
            <person name="Shi P."/>
            <person name="Liu M."/>
            <person name="Fu X."/>
            <person name="Pan Q."/>
            <person name="Wang Y."/>
            <person name="Lv Z."/>
            <person name="Lu X."/>
            <person name="Zhang F."/>
            <person name="Jiang W."/>
            <person name="Ma Y."/>
            <person name="Chen M."/>
            <person name="Hao X."/>
            <person name="Li L."/>
            <person name="Tang Y."/>
            <person name="Lv G."/>
            <person name="Zhou Y."/>
            <person name="Sun X."/>
            <person name="Brodelius P.E."/>
            <person name="Rose J.K.C."/>
            <person name="Tang K."/>
        </authorList>
    </citation>
    <scope>NUCLEOTIDE SEQUENCE [LARGE SCALE GENOMIC DNA]</scope>
    <source>
        <strain evidence="3">cv. Huhao1</strain>
        <tissue evidence="2">Leaf</tissue>
    </source>
</reference>
<dbReference type="AlphaFoldDB" id="A0A2U1NF04"/>
<name>A0A2U1NF04_ARTAN</name>
<protein>
    <submittedName>
        <fullName evidence="2">Uncharacterized protein</fullName>
    </submittedName>
</protein>
<keyword evidence="1" id="KW-0472">Membrane</keyword>
<dbReference type="Proteomes" id="UP000245207">
    <property type="component" value="Unassembled WGS sequence"/>
</dbReference>
<keyword evidence="3" id="KW-1185">Reference proteome</keyword>
<accession>A0A2U1NF04</accession>
<comment type="caution">
    <text evidence="2">The sequence shown here is derived from an EMBL/GenBank/DDBJ whole genome shotgun (WGS) entry which is preliminary data.</text>
</comment>
<evidence type="ECO:0000313" key="2">
    <source>
        <dbReference type="EMBL" id="PWA72046.1"/>
    </source>
</evidence>